<dbReference type="Proteomes" id="UP000792457">
    <property type="component" value="Unassembled WGS sequence"/>
</dbReference>
<evidence type="ECO:0000313" key="2">
    <source>
        <dbReference type="EMBL" id="KAG8230631.1"/>
    </source>
</evidence>
<organism evidence="2 3">
    <name type="scientific">Ladona fulva</name>
    <name type="common">Scarce chaser dragonfly</name>
    <name type="synonym">Libellula fulva</name>
    <dbReference type="NCBI Taxonomy" id="123851"/>
    <lineage>
        <taxon>Eukaryota</taxon>
        <taxon>Metazoa</taxon>
        <taxon>Ecdysozoa</taxon>
        <taxon>Arthropoda</taxon>
        <taxon>Hexapoda</taxon>
        <taxon>Insecta</taxon>
        <taxon>Pterygota</taxon>
        <taxon>Palaeoptera</taxon>
        <taxon>Odonata</taxon>
        <taxon>Epiprocta</taxon>
        <taxon>Anisoptera</taxon>
        <taxon>Libelluloidea</taxon>
        <taxon>Libellulidae</taxon>
        <taxon>Ladona</taxon>
    </lineage>
</organism>
<keyword evidence="1" id="KW-1133">Transmembrane helix</keyword>
<evidence type="ECO:0000313" key="3">
    <source>
        <dbReference type="Proteomes" id="UP000792457"/>
    </source>
</evidence>
<accession>A0A8K0P207</accession>
<comment type="caution">
    <text evidence="2">The sequence shown here is derived from an EMBL/GenBank/DDBJ whole genome shotgun (WGS) entry which is preliminary data.</text>
</comment>
<keyword evidence="1" id="KW-0812">Transmembrane</keyword>
<gene>
    <name evidence="2" type="ORF">J437_LFUL006828</name>
</gene>
<reference evidence="2" key="2">
    <citation type="submission" date="2017-10" db="EMBL/GenBank/DDBJ databases">
        <title>Ladona fulva Genome sequencing and assembly.</title>
        <authorList>
            <person name="Murali S."/>
            <person name="Richards S."/>
            <person name="Bandaranaike D."/>
            <person name="Bellair M."/>
            <person name="Blankenburg K."/>
            <person name="Chao H."/>
            <person name="Dinh H."/>
            <person name="Doddapaneni H."/>
            <person name="Dugan-Rocha S."/>
            <person name="Elkadiri S."/>
            <person name="Gnanaolivu R."/>
            <person name="Hernandez B."/>
            <person name="Skinner E."/>
            <person name="Javaid M."/>
            <person name="Lee S."/>
            <person name="Li M."/>
            <person name="Ming W."/>
            <person name="Munidasa M."/>
            <person name="Muniz J."/>
            <person name="Nguyen L."/>
            <person name="Hughes D."/>
            <person name="Osuji N."/>
            <person name="Pu L.-L."/>
            <person name="Puazo M."/>
            <person name="Qu C."/>
            <person name="Quiroz J."/>
            <person name="Raj R."/>
            <person name="Weissenberger G."/>
            <person name="Xin Y."/>
            <person name="Zou X."/>
            <person name="Han Y."/>
            <person name="Worley K."/>
            <person name="Muzny D."/>
            <person name="Gibbs R."/>
        </authorList>
    </citation>
    <scope>NUCLEOTIDE SEQUENCE</scope>
    <source>
        <strain evidence="2">Sampled in the wild</strain>
    </source>
</reference>
<sequence>MALSRIWYLPETSSPSEKWMETRRNREIDDIGNVDDVEIIQQLAVAKNVPFKENAQMEQRLFTLMLMIIALLAVLFILTDAQNVPCTNCIRASNETQQWCCRNWARCC</sequence>
<keyword evidence="3" id="KW-1185">Reference proteome</keyword>
<feature type="transmembrane region" description="Helical" evidence="1">
    <location>
        <begin position="61"/>
        <end position="79"/>
    </location>
</feature>
<dbReference type="AlphaFoldDB" id="A0A8K0P207"/>
<keyword evidence="1" id="KW-0472">Membrane</keyword>
<proteinExistence type="predicted"/>
<reference evidence="2" key="1">
    <citation type="submission" date="2013-04" db="EMBL/GenBank/DDBJ databases">
        <authorList>
            <person name="Qu J."/>
            <person name="Murali S.C."/>
            <person name="Bandaranaike D."/>
            <person name="Bellair M."/>
            <person name="Blankenburg K."/>
            <person name="Chao H."/>
            <person name="Dinh H."/>
            <person name="Doddapaneni H."/>
            <person name="Downs B."/>
            <person name="Dugan-Rocha S."/>
            <person name="Elkadiri S."/>
            <person name="Gnanaolivu R.D."/>
            <person name="Hernandez B."/>
            <person name="Javaid M."/>
            <person name="Jayaseelan J.C."/>
            <person name="Lee S."/>
            <person name="Li M."/>
            <person name="Ming W."/>
            <person name="Munidasa M."/>
            <person name="Muniz J."/>
            <person name="Nguyen L."/>
            <person name="Ongeri F."/>
            <person name="Osuji N."/>
            <person name="Pu L.-L."/>
            <person name="Puazo M."/>
            <person name="Qu C."/>
            <person name="Quiroz J."/>
            <person name="Raj R."/>
            <person name="Weissenberger G."/>
            <person name="Xin Y."/>
            <person name="Zou X."/>
            <person name="Han Y."/>
            <person name="Richards S."/>
            <person name="Worley K."/>
            <person name="Muzny D."/>
            <person name="Gibbs R."/>
        </authorList>
    </citation>
    <scope>NUCLEOTIDE SEQUENCE</scope>
    <source>
        <strain evidence="2">Sampled in the wild</strain>
    </source>
</reference>
<dbReference type="EMBL" id="KZ308499">
    <property type="protein sequence ID" value="KAG8230631.1"/>
    <property type="molecule type" value="Genomic_DNA"/>
</dbReference>
<name>A0A8K0P207_LADFU</name>
<protein>
    <submittedName>
        <fullName evidence="2">Uncharacterized protein</fullName>
    </submittedName>
</protein>
<evidence type="ECO:0000256" key="1">
    <source>
        <dbReference type="SAM" id="Phobius"/>
    </source>
</evidence>